<dbReference type="RefSeq" id="WP_216958061.1">
    <property type="nucleotide sequence ID" value="NZ_JAHOPB010000001.1"/>
</dbReference>
<reference evidence="3 4" key="1">
    <citation type="submission" date="2021-06" db="EMBL/GenBank/DDBJ databases">
        <authorList>
            <person name="Lee D.H."/>
        </authorList>
    </citation>
    <scope>NUCLEOTIDE SEQUENCE [LARGE SCALE GENOMIC DNA]</scope>
    <source>
        <strain evidence="3 4">MMS21-HV4-11</strain>
    </source>
</reference>
<comment type="caution">
    <text evidence="3">The sequence shown here is derived from an EMBL/GenBank/DDBJ whole genome shotgun (WGS) entry which is preliminary data.</text>
</comment>
<organism evidence="3 4">
    <name type="scientific">Reyranella humidisoli</name>
    <dbReference type="NCBI Taxonomy" id="2849149"/>
    <lineage>
        <taxon>Bacteria</taxon>
        <taxon>Pseudomonadati</taxon>
        <taxon>Pseudomonadota</taxon>
        <taxon>Alphaproteobacteria</taxon>
        <taxon>Hyphomicrobiales</taxon>
        <taxon>Reyranellaceae</taxon>
        <taxon>Reyranella</taxon>
    </lineage>
</organism>
<keyword evidence="1" id="KW-0051">Antiviral defense</keyword>
<dbReference type="Proteomes" id="UP000727907">
    <property type="component" value="Unassembled WGS sequence"/>
</dbReference>
<gene>
    <name evidence="3" type="ORF">KQ910_07890</name>
</gene>
<name>A0ABS6IH77_9HYPH</name>
<dbReference type="CDD" id="cd05400">
    <property type="entry name" value="NT_2-5OAS_ClassI-CCAase"/>
    <property type="match status" value="1"/>
</dbReference>
<dbReference type="InterPro" id="IPR006116">
    <property type="entry name" value="NT_2-5OAS_ClassI-CCAase"/>
</dbReference>
<feature type="domain" description="Adenylyl/Guanylyl and SMODS C-terminal sensor" evidence="2">
    <location>
        <begin position="354"/>
        <end position="485"/>
    </location>
</feature>
<sequence>MKHVDLFNDFLRDTVNLNSTRVTNLENSVGSIKDAVRASDWKPHLHGWMEQGSWAHKTIIKPVDQGEFDADLIVFVKPVDGWDAETYLDTLLDAFKANGTYKGMVKGWSHCVTITYANDKKIDVAPCVVNRGGFTRLEVCNHDTNQFERSEPQKYTDWLVEKNSYSGSNSFRKVTRLIKYLRDIKTRFTCSSVLLTTILGYRINAADKDSAAFVDTPTALKTVIGRMDDWLQMNLTKPAVTNPFLQTENFADAWTEEQYLTFRDKIHTYRDWIDDAYDEQDRSESIAKWRRVFGEDYASGVVLEEGKSVSKALAADVRRTLAEASNFAGDLVDAIKLFGGRILPATFNKKSYMEAPKWKRVLANQMMSVTVRADLHSSKYGAQVVGSVQSLDPLQPGYYLHFKAVTNTGMPFDASLYTVQWRVTNTDEAAAAENALRGKFEKPESDNGRWEELKYRGVHLVEAFVIRKRDNKVVGKSEAFRVMIE</sequence>
<dbReference type="Pfam" id="PF18144">
    <property type="entry name" value="SMODS"/>
    <property type="match status" value="1"/>
</dbReference>
<evidence type="ECO:0000313" key="4">
    <source>
        <dbReference type="Proteomes" id="UP000727907"/>
    </source>
</evidence>
<keyword evidence="4" id="KW-1185">Reference proteome</keyword>
<accession>A0ABS6IH77</accession>
<dbReference type="EMBL" id="JAHOPB010000001">
    <property type="protein sequence ID" value="MBU8873681.1"/>
    <property type="molecule type" value="Genomic_DNA"/>
</dbReference>
<dbReference type="Pfam" id="PF18134">
    <property type="entry name" value="AGS_C"/>
    <property type="match status" value="1"/>
</dbReference>
<evidence type="ECO:0000313" key="3">
    <source>
        <dbReference type="EMBL" id="MBU8873681.1"/>
    </source>
</evidence>
<evidence type="ECO:0000259" key="2">
    <source>
        <dbReference type="Pfam" id="PF18134"/>
    </source>
</evidence>
<protein>
    <submittedName>
        <fullName evidence="3">Nucleotidyltransferase</fullName>
    </submittedName>
</protein>
<evidence type="ECO:0000256" key="1">
    <source>
        <dbReference type="ARBA" id="ARBA00023118"/>
    </source>
</evidence>
<proteinExistence type="predicted"/>
<dbReference type="InterPro" id="IPR040511">
    <property type="entry name" value="AGS_C"/>
</dbReference>